<protein>
    <submittedName>
        <fullName evidence="3 4">Terminase</fullName>
    </submittedName>
</protein>
<dbReference type="GO" id="GO:0051276">
    <property type="term" value="P:chromosome organization"/>
    <property type="evidence" value="ECO:0007669"/>
    <property type="project" value="InterPro"/>
</dbReference>
<dbReference type="EMBL" id="LGUG01000004">
    <property type="protein sequence ID" value="KON94877.1"/>
    <property type="molecule type" value="Genomic_DNA"/>
</dbReference>
<reference evidence="4 6" key="2">
    <citation type="submission" date="2016-10" db="EMBL/GenBank/DDBJ databases">
        <authorList>
            <person name="de Groot N.N."/>
        </authorList>
    </citation>
    <scope>NUCLEOTIDE SEQUENCE [LARGE SCALE GENOMIC DNA]</scope>
    <source>
        <strain evidence="4 6">DSM 2895</strain>
    </source>
</reference>
<accession>A0A0D1XZM8</accession>
<sequence>MSKLTPKQQAFADYYIETGNAEEAARKAGYKSPRGNAHKLLQNTAIKQYIDEIMDSKNNERIASQDEVLEYLTSVMRGVPFITEYEDTDEEGNVVTKQNKIYPYFKERNQAAELLGKRYAMWTEKQQVEGNVGVTIVDDIGDDDE</sequence>
<evidence type="ECO:0000313" key="4">
    <source>
        <dbReference type="EMBL" id="SDI92464.1"/>
    </source>
</evidence>
<dbReference type="InterPro" id="IPR052404">
    <property type="entry name" value="SPP1-like_terminase"/>
</dbReference>
<evidence type="ECO:0000313" key="5">
    <source>
        <dbReference type="Proteomes" id="UP000037269"/>
    </source>
</evidence>
<dbReference type="GeneID" id="42304490"/>
<keyword evidence="1" id="KW-1188">Viral release from host cell</keyword>
<evidence type="ECO:0000256" key="2">
    <source>
        <dbReference type="ARBA" id="ARBA00023219"/>
    </source>
</evidence>
<evidence type="ECO:0000313" key="3">
    <source>
        <dbReference type="EMBL" id="KON94877.1"/>
    </source>
</evidence>
<dbReference type="PATRIC" id="fig|47500.8.peg.5465"/>
<dbReference type="Proteomes" id="UP000182836">
    <property type="component" value="Unassembled WGS sequence"/>
</dbReference>
<dbReference type="PANTHER" id="PTHR41328:SF2">
    <property type="entry name" value="TERMINASE SMALL SUBUNIT"/>
    <property type="match status" value="1"/>
</dbReference>
<dbReference type="STRING" id="47500.AF333_04620"/>
<dbReference type="EMBL" id="FNED01000009">
    <property type="protein sequence ID" value="SDI92464.1"/>
    <property type="molecule type" value="Genomic_DNA"/>
</dbReference>
<dbReference type="PANTHER" id="PTHR41328">
    <property type="entry name" value="TERMINASE SMALL SUBUNIT-RELATED"/>
    <property type="match status" value="1"/>
</dbReference>
<dbReference type="Gene3D" id="1.10.10.1400">
    <property type="entry name" value="Terminase, small subunit, N-terminal DNA-binding domain, HTH motif"/>
    <property type="match status" value="1"/>
</dbReference>
<organism evidence="3 5">
    <name type="scientific">Aneurinibacillus migulanus</name>
    <name type="common">Bacillus migulanus</name>
    <dbReference type="NCBI Taxonomy" id="47500"/>
    <lineage>
        <taxon>Bacteria</taxon>
        <taxon>Bacillati</taxon>
        <taxon>Bacillota</taxon>
        <taxon>Bacilli</taxon>
        <taxon>Bacillales</taxon>
        <taxon>Paenibacillaceae</taxon>
        <taxon>Aneurinibacillus group</taxon>
        <taxon>Aneurinibacillus</taxon>
    </lineage>
</organism>
<reference evidence="3 5" key="1">
    <citation type="submission" date="2015-07" db="EMBL/GenBank/DDBJ databases">
        <title>Fjat-14205 dsm 2895.</title>
        <authorList>
            <person name="Liu B."/>
            <person name="Wang J."/>
            <person name="Zhu Y."/>
            <person name="Liu G."/>
            <person name="Chen Q."/>
            <person name="Chen Z."/>
            <person name="Lan J."/>
            <person name="Che J."/>
            <person name="Ge C."/>
            <person name="Shi H."/>
            <person name="Pan Z."/>
            <person name="Liu X."/>
        </authorList>
    </citation>
    <scope>NUCLEOTIDE SEQUENCE [LARGE SCALE GENOMIC DNA]</scope>
    <source>
        <strain evidence="3 5">DSM 2895</strain>
    </source>
</reference>
<dbReference type="RefSeq" id="WP_043065045.1">
    <property type="nucleotide sequence ID" value="NZ_BJOA01000067.1"/>
</dbReference>
<keyword evidence="2" id="KW-0231">Viral genome packaging</keyword>
<name>A0A0D1XZM8_ANEMI</name>
<keyword evidence="5" id="KW-1185">Reference proteome</keyword>
<dbReference type="AlphaFoldDB" id="A0A0D1XZM8"/>
<dbReference type="Proteomes" id="UP000037269">
    <property type="component" value="Unassembled WGS sequence"/>
</dbReference>
<dbReference type="OrthoDB" id="7358785at2"/>
<dbReference type="InterPro" id="IPR005335">
    <property type="entry name" value="Terminase_ssu"/>
</dbReference>
<dbReference type="Pfam" id="PF03592">
    <property type="entry name" value="Terminase_2"/>
    <property type="match status" value="1"/>
</dbReference>
<proteinExistence type="predicted"/>
<dbReference type="Gene3D" id="6.10.140.2160">
    <property type="match status" value="1"/>
</dbReference>
<evidence type="ECO:0000313" key="6">
    <source>
        <dbReference type="Proteomes" id="UP000182836"/>
    </source>
</evidence>
<gene>
    <name evidence="3" type="ORF">AF333_04620</name>
    <name evidence="4" type="ORF">SAMN04487909_109109</name>
</gene>
<dbReference type="InterPro" id="IPR038713">
    <property type="entry name" value="Terminase_Gp1_N_sf"/>
</dbReference>
<evidence type="ECO:0000256" key="1">
    <source>
        <dbReference type="ARBA" id="ARBA00022612"/>
    </source>
</evidence>